<accession>A0ABN9R969</accession>
<reference evidence="1" key="1">
    <citation type="submission" date="2023-10" db="EMBL/GenBank/DDBJ databases">
        <authorList>
            <person name="Chen Y."/>
            <person name="Shah S."/>
            <person name="Dougan E. K."/>
            <person name="Thang M."/>
            <person name="Chan C."/>
        </authorList>
    </citation>
    <scope>NUCLEOTIDE SEQUENCE [LARGE SCALE GENOMIC DNA]</scope>
</reference>
<gene>
    <name evidence="1" type="ORF">PCOR1329_LOCUS18090</name>
</gene>
<name>A0ABN9R969_9DINO</name>
<keyword evidence="2" id="KW-1185">Reference proteome</keyword>
<dbReference type="Proteomes" id="UP001189429">
    <property type="component" value="Unassembled WGS sequence"/>
</dbReference>
<evidence type="ECO:0000313" key="2">
    <source>
        <dbReference type="Proteomes" id="UP001189429"/>
    </source>
</evidence>
<proteinExistence type="predicted"/>
<protein>
    <submittedName>
        <fullName evidence="1">Uncharacterized protein</fullName>
    </submittedName>
</protein>
<organism evidence="1 2">
    <name type="scientific">Prorocentrum cordatum</name>
    <dbReference type="NCBI Taxonomy" id="2364126"/>
    <lineage>
        <taxon>Eukaryota</taxon>
        <taxon>Sar</taxon>
        <taxon>Alveolata</taxon>
        <taxon>Dinophyceae</taxon>
        <taxon>Prorocentrales</taxon>
        <taxon>Prorocentraceae</taxon>
        <taxon>Prorocentrum</taxon>
    </lineage>
</organism>
<comment type="caution">
    <text evidence="1">The sequence shown here is derived from an EMBL/GenBank/DDBJ whole genome shotgun (WGS) entry which is preliminary data.</text>
</comment>
<evidence type="ECO:0000313" key="1">
    <source>
        <dbReference type="EMBL" id="CAK0814506.1"/>
    </source>
</evidence>
<dbReference type="EMBL" id="CAUYUJ010005664">
    <property type="protein sequence ID" value="CAK0814506.1"/>
    <property type="molecule type" value="Genomic_DNA"/>
</dbReference>
<sequence>MVAWVSWVSTASLWRARRSHTKSRWTPWGLRVGFLLWNVSCGLASTVFDSACRLVHSTDIASSCSSCLLSTINHRPMQRLAMFKEKALAYGDPEAKLDEVQPLKGAPETTSMNMDSLGDPWGLLLAAGTTIARQCMTLGLILFSVETPL</sequence>